<sequence>MPSPSTHRTDLPPPAPGAAEHRALDLANSVTLVPGGGTVDALATPATATAWLVERHLAPPGAPLQEYCASRLTGLRAQIRELFHSVTAGTAPSDESLEAINSALRLAPATEVLRWDPDHGLAREAVHPVTQVVEHAMSALAADAVGLVTGPEAASLTACTARSCSRYFLRTHARRHWCSTRCGNRVRAARAYARRSPAEPATH</sequence>
<dbReference type="SUPFAM" id="SSF160904">
    <property type="entry name" value="Jann2411-like"/>
    <property type="match status" value="1"/>
</dbReference>
<dbReference type="Proteomes" id="UP001597479">
    <property type="component" value="Unassembled WGS sequence"/>
</dbReference>
<dbReference type="InterPro" id="IPR023286">
    <property type="entry name" value="ABATE_dom_sf"/>
</dbReference>
<dbReference type="EMBL" id="JBHUOG010000001">
    <property type="protein sequence ID" value="MFD2792893.1"/>
    <property type="molecule type" value="Genomic_DNA"/>
</dbReference>
<evidence type="ECO:0000313" key="2">
    <source>
        <dbReference type="EMBL" id="MFD2792893.1"/>
    </source>
</evidence>
<name>A0ABW5VRP6_9MICO</name>
<evidence type="ECO:0000259" key="1">
    <source>
        <dbReference type="Pfam" id="PF11706"/>
    </source>
</evidence>
<keyword evidence="3" id="KW-1185">Reference proteome</keyword>
<dbReference type="Pfam" id="PF07336">
    <property type="entry name" value="ABATE"/>
    <property type="match status" value="1"/>
</dbReference>
<dbReference type="Pfam" id="PF11706">
    <property type="entry name" value="zf-CGNR"/>
    <property type="match status" value="1"/>
</dbReference>
<evidence type="ECO:0000313" key="3">
    <source>
        <dbReference type="Proteomes" id="UP001597479"/>
    </source>
</evidence>
<reference evidence="3" key="1">
    <citation type="journal article" date="2019" name="Int. J. Syst. Evol. Microbiol.">
        <title>The Global Catalogue of Microorganisms (GCM) 10K type strain sequencing project: providing services to taxonomists for standard genome sequencing and annotation.</title>
        <authorList>
            <consortium name="The Broad Institute Genomics Platform"/>
            <consortium name="The Broad Institute Genome Sequencing Center for Infectious Disease"/>
            <person name="Wu L."/>
            <person name="Ma J."/>
        </authorList>
    </citation>
    <scope>NUCLEOTIDE SEQUENCE [LARGE SCALE GENOMIC DNA]</scope>
    <source>
        <strain evidence="3">CCM 7044</strain>
    </source>
</reference>
<organism evidence="2 3">
    <name type="scientific">Promicromonospora vindobonensis</name>
    <dbReference type="NCBI Taxonomy" id="195748"/>
    <lineage>
        <taxon>Bacteria</taxon>
        <taxon>Bacillati</taxon>
        <taxon>Actinomycetota</taxon>
        <taxon>Actinomycetes</taxon>
        <taxon>Micrococcales</taxon>
        <taxon>Promicromonosporaceae</taxon>
        <taxon>Promicromonospora</taxon>
    </lineage>
</organism>
<dbReference type="PANTHER" id="PTHR35525">
    <property type="entry name" value="BLL6575 PROTEIN"/>
    <property type="match status" value="1"/>
</dbReference>
<comment type="caution">
    <text evidence="2">The sequence shown here is derived from an EMBL/GenBank/DDBJ whole genome shotgun (WGS) entry which is preliminary data.</text>
</comment>
<dbReference type="InterPro" id="IPR021005">
    <property type="entry name" value="Znf_CGNR"/>
</dbReference>
<accession>A0ABW5VRP6</accession>
<protein>
    <submittedName>
        <fullName evidence="2">CGNR zinc finger domain-containing protein</fullName>
    </submittedName>
</protein>
<dbReference type="RefSeq" id="WP_377180732.1">
    <property type="nucleotide sequence ID" value="NZ_JBHUOG010000001.1"/>
</dbReference>
<gene>
    <name evidence="2" type="ORF">ACFS27_04950</name>
</gene>
<dbReference type="Gene3D" id="1.10.3300.10">
    <property type="entry name" value="Jann2411-like domain"/>
    <property type="match status" value="1"/>
</dbReference>
<dbReference type="InterPro" id="IPR010852">
    <property type="entry name" value="ABATE"/>
</dbReference>
<proteinExistence type="predicted"/>
<feature type="domain" description="Zinc finger CGNR" evidence="1">
    <location>
        <begin position="156"/>
        <end position="195"/>
    </location>
</feature>
<dbReference type="PANTHER" id="PTHR35525:SF3">
    <property type="entry name" value="BLL6575 PROTEIN"/>
    <property type="match status" value="1"/>
</dbReference>